<dbReference type="RefSeq" id="WP_376802510.1">
    <property type="nucleotide sequence ID" value="NZ_DBNB01000015.1"/>
</dbReference>
<dbReference type="Pfam" id="PF17770">
    <property type="entry name" value="RNase_J_C"/>
    <property type="match status" value="1"/>
</dbReference>
<evidence type="ECO:0000313" key="8">
    <source>
        <dbReference type="EMBL" id="OQW51498.1"/>
    </source>
</evidence>
<dbReference type="CDD" id="cd07714">
    <property type="entry name" value="RNaseJ_MBL-fold"/>
    <property type="match status" value="1"/>
</dbReference>
<evidence type="ECO:0000256" key="3">
    <source>
        <dbReference type="ARBA" id="ARBA00022801"/>
    </source>
</evidence>
<dbReference type="Proteomes" id="UP000192872">
    <property type="component" value="Unassembled WGS sequence"/>
</dbReference>
<dbReference type="InterPro" id="IPR042173">
    <property type="entry name" value="RNase_J_2"/>
</dbReference>
<evidence type="ECO:0000256" key="5">
    <source>
        <dbReference type="ARBA" id="ARBA00022839"/>
    </source>
</evidence>
<protein>
    <submittedName>
        <fullName evidence="8">MBL fold metallo-hydrolase</fullName>
    </submittedName>
</protein>
<dbReference type="InterPro" id="IPR011108">
    <property type="entry name" value="RMMBL"/>
</dbReference>
<dbReference type="STRING" id="1827387.A4S15_11040"/>
<keyword evidence="1" id="KW-0540">Nuclease</keyword>
<dbReference type="InterPro" id="IPR036866">
    <property type="entry name" value="RibonucZ/Hydroxyglut_hydro"/>
</dbReference>
<dbReference type="Gene3D" id="3.40.50.10710">
    <property type="entry name" value="Metallo-hydrolase/oxidoreductase"/>
    <property type="match status" value="1"/>
</dbReference>
<keyword evidence="6" id="KW-0694">RNA-binding</keyword>
<dbReference type="Gene3D" id="3.10.20.580">
    <property type="match status" value="1"/>
</dbReference>
<keyword evidence="4" id="KW-0862">Zinc</keyword>
<dbReference type="GO" id="GO:0003723">
    <property type="term" value="F:RNA binding"/>
    <property type="evidence" value="ECO:0007669"/>
    <property type="project" value="UniProtKB-KW"/>
</dbReference>
<dbReference type="Pfam" id="PF07521">
    <property type="entry name" value="RMMBL"/>
    <property type="match status" value="1"/>
</dbReference>
<dbReference type="Pfam" id="PF22505">
    <property type="entry name" value="RNase_J_b_CASP"/>
    <property type="match status" value="1"/>
</dbReference>
<keyword evidence="3 8" id="KW-0378">Hydrolase</keyword>
<dbReference type="InterPro" id="IPR055132">
    <property type="entry name" value="RNase_J_b_CASP"/>
</dbReference>
<dbReference type="GO" id="GO:0046872">
    <property type="term" value="F:metal ion binding"/>
    <property type="evidence" value="ECO:0007669"/>
    <property type="project" value="UniProtKB-KW"/>
</dbReference>
<reference evidence="8 9" key="1">
    <citation type="journal article" date="2017" name="Water Res.">
        <title>Comammox in drinking water systems.</title>
        <authorList>
            <person name="Wang Y."/>
            <person name="Ma L."/>
            <person name="Mao Y."/>
            <person name="Jiang X."/>
            <person name="Xia Y."/>
            <person name="Yu K."/>
            <person name="Li B."/>
            <person name="Zhang T."/>
        </authorList>
    </citation>
    <scope>NUCLEOTIDE SEQUENCE [LARGE SCALE GENOMIC DNA]</scope>
    <source>
        <strain evidence="8">SG_bin8</strain>
    </source>
</reference>
<evidence type="ECO:0000256" key="4">
    <source>
        <dbReference type="ARBA" id="ARBA00022833"/>
    </source>
</evidence>
<keyword evidence="5" id="KW-0269">Exonuclease</keyword>
<dbReference type="SUPFAM" id="SSF56281">
    <property type="entry name" value="Metallo-hydrolase/oxidoreductase"/>
    <property type="match status" value="1"/>
</dbReference>
<dbReference type="Gene3D" id="3.60.15.10">
    <property type="entry name" value="Ribonuclease Z/Hydroxyacylglutathione hydrolase-like"/>
    <property type="match status" value="1"/>
</dbReference>
<organism evidence="8 9">
    <name type="scientific">Candidatus Raskinella chloraquaticus</name>
    <dbReference type="NCBI Taxonomy" id="1951219"/>
    <lineage>
        <taxon>Bacteria</taxon>
        <taxon>Pseudomonadati</taxon>
        <taxon>Pseudomonadota</taxon>
        <taxon>Alphaproteobacteria</taxon>
        <taxon>Hyphomicrobiales</taxon>
        <taxon>Phreatobacteraceae</taxon>
        <taxon>Candidatus Raskinella</taxon>
    </lineage>
</organism>
<name>A0A1W9HVS6_9HYPH</name>
<dbReference type="InterPro" id="IPR001279">
    <property type="entry name" value="Metallo-B-lactamas"/>
</dbReference>
<evidence type="ECO:0000313" key="9">
    <source>
        <dbReference type="Proteomes" id="UP000192872"/>
    </source>
</evidence>
<comment type="caution">
    <text evidence="8">The sequence shown here is derived from an EMBL/GenBank/DDBJ whole genome shotgun (WGS) entry which is preliminary data.</text>
</comment>
<accession>A0A1W9HVS6</accession>
<evidence type="ECO:0000256" key="2">
    <source>
        <dbReference type="ARBA" id="ARBA00022723"/>
    </source>
</evidence>
<evidence type="ECO:0000259" key="7">
    <source>
        <dbReference type="SMART" id="SM00849"/>
    </source>
</evidence>
<evidence type="ECO:0000256" key="6">
    <source>
        <dbReference type="ARBA" id="ARBA00022884"/>
    </source>
</evidence>
<sequence>MNLALYGLKEGNKTSWLMVDCGVTFGEGAGLPGIDVLMADTRFIEERKRQLTAIVLTHGHEDHIGALLDLWPRLGCDIYCTPFTAGLLTAKAEEERGAPDLPLKVIAAGGRVKIAGFDVEFLPVAHSIPESHALAIRTKAGNVIHTGDWKIDQTPPLGERTEIERFEAVARDGVDVLIGDSTNAVRQGRSPSEADVGKVLETLVREAPARVAVTLFASNIGRIDQIARAGIAARRSIVVIGRALERNIRVARGLGYLADLPPFQGMDAFGYLPRENCLALMTGSQGEERSALARVARGEHPHVALSKGDRVIFSSRTIPGNERGVGALQNGLVNQGVELITDRTHMVHVSGHPRTDEMRELYEAIKPKTVVPVHGEALHLGEHARLAREWGYDSFDRARNGLMLNLAPGPVAIIDKVPSGRLLKDGQLLISESDSPVVAERRRLAFSGVVSIAIAMSSKGEMMGDPEIALTGVPEAGLSDEDMEDVVAEAAVEAVTRLPKSRRKDAAAVEDAIARAVRSAVNEEWGKKPVCHVLVVIV</sequence>
<dbReference type="PANTHER" id="PTHR43694:SF1">
    <property type="entry name" value="RIBONUCLEASE J"/>
    <property type="match status" value="1"/>
</dbReference>
<keyword evidence="2" id="KW-0479">Metal-binding</keyword>
<evidence type="ECO:0000256" key="1">
    <source>
        <dbReference type="ARBA" id="ARBA00022722"/>
    </source>
</evidence>
<dbReference type="PANTHER" id="PTHR43694">
    <property type="entry name" value="RIBONUCLEASE J"/>
    <property type="match status" value="1"/>
</dbReference>
<feature type="domain" description="Metallo-beta-lactamase" evidence="7">
    <location>
        <begin position="3"/>
        <end position="203"/>
    </location>
</feature>
<dbReference type="InterPro" id="IPR041636">
    <property type="entry name" value="RNase_J_C"/>
</dbReference>
<dbReference type="SMART" id="SM00849">
    <property type="entry name" value="Lactamase_B"/>
    <property type="match status" value="1"/>
</dbReference>
<dbReference type="EMBL" id="LWDL01000019">
    <property type="protein sequence ID" value="OQW51498.1"/>
    <property type="molecule type" value="Genomic_DNA"/>
</dbReference>
<gene>
    <name evidence="8" type="ORF">A4S15_11040</name>
</gene>
<dbReference type="Pfam" id="PF00753">
    <property type="entry name" value="Lactamase_B"/>
    <property type="match status" value="1"/>
</dbReference>
<proteinExistence type="predicted"/>
<dbReference type="AlphaFoldDB" id="A0A1W9HVS6"/>
<dbReference type="GO" id="GO:0004527">
    <property type="term" value="F:exonuclease activity"/>
    <property type="evidence" value="ECO:0007669"/>
    <property type="project" value="UniProtKB-KW"/>
</dbReference>